<dbReference type="PROSITE" id="PS50181">
    <property type="entry name" value="FBOX"/>
    <property type="match status" value="1"/>
</dbReference>
<dbReference type="AlphaFoldDB" id="A0A7J7CQW7"/>
<comment type="caution">
    <text evidence="2">The sequence shown here is derived from an EMBL/GenBank/DDBJ whole genome shotgun (WGS) entry which is preliminary data.</text>
</comment>
<evidence type="ECO:0000259" key="1">
    <source>
        <dbReference type="PROSITE" id="PS50181"/>
    </source>
</evidence>
<dbReference type="PANTHER" id="PTHR31672:SF13">
    <property type="entry name" value="F-BOX PROTEIN CPR30-LIKE"/>
    <property type="match status" value="1"/>
</dbReference>
<dbReference type="InterPro" id="IPR036047">
    <property type="entry name" value="F-box-like_dom_sf"/>
</dbReference>
<reference evidence="2 3" key="1">
    <citation type="journal article" date="2020" name="Nat. Commun.">
        <title>Genome of Tripterygium wilfordii and identification of cytochrome P450 involved in triptolide biosynthesis.</title>
        <authorList>
            <person name="Tu L."/>
            <person name="Su P."/>
            <person name="Zhang Z."/>
            <person name="Gao L."/>
            <person name="Wang J."/>
            <person name="Hu T."/>
            <person name="Zhou J."/>
            <person name="Zhang Y."/>
            <person name="Zhao Y."/>
            <person name="Liu Y."/>
            <person name="Song Y."/>
            <person name="Tong Y."/>
            <person name="Lu Y."/>
            <person name="Yang J."/>
            <person name="Xu C."/>
            <person name="Jia M."/>
            <person name="Peters R.J."/>
            <person name="Huang L."/>
            <person name="Gao W."/>
        </authorList>
    </citation>
    <scope>NUCLEOTIDE SEQUENCE [LARGE SCALE GENOMIC DNA]</scope>
    <source>
        <strain evidence="3">cv. XIE 37</strain>
        <tissue evidence="2">Leaf</tissue>
    </source>
</reference>
<dbReference type="InterPro" id="IPR050796">
    <property type="entry name" value="SCF_F-box_component"/>
</dbReference>
<dbReference type="InterPro" id="IPR011043">
    <property type="entry name" value="Gal_Oxase/kelch_b-propeller"/>
</dbReference>
<dbReference type="InterPro" id="IPR001810">
    <property type="entry name" value="F-box_dom"/>
</dbReference>
<gene>
    <name evidence="2" type="ORF">HS088_TW14G00501</name>
</gene>
<dbReference type="InterPro" id="IPR017451">
    <property type="entry name" value="F-box-assoc_interact_dom"/>
</dbReference>
<dbReference type="NCBIfam" id="TIGR01640">
    <property type="entry name" value="F_box_assoc_1"/>
    <property type="match status" value="1"/>
</dbReference>
<evidence type="ECO:0000313" key="2">
    <source>
        <dbReference type="EMBL" id="KAF5736359.1"/>
    </source>
</evidence>
<name>A0A7J7CQW7_TRIWF</name>
<protein>
    <submittedName>
        <fullName evidence="2">F-box protein CPR30-like</fullName>
    </submittedName>
</protein>
<dbReference type="EMBL" id="JAAARO010000014">
    <property type="protein sequence ID" value="KAF5736359.1"/>
    <property type="molecule type" value="Genomic_DNA"/>
</dbReference>
<dbReference type="Proteomes" id="UP000593562">
    <property type="component" value="Unassembled WGS sequence"/>
</dbReference>
<organism evidence="2 3">
    <name type="scientific">Tripterygium wilfordii</name>
    <name type="common">Thunder God vine</name>
    <dbReference type="NCBI Taxonomy" id="458696"/>
    <lineage>
        <taxon>Eukaryota</taxon>
        <taxon>Viridiplantae</taxon>
        <taxon>Streptophyta</taxon>
        <taxon>Embryophyta</taxon>
        <taxon>Tracheophyta</taxon>
        <taxon>Spermatophyta</taxon>
        <taxon>Magnoliopsida</taxon>
        <taxon>eudicotyledons</taxon>
        <taxon>Gunneridae</taxon>
        <taxon>Pentapetalae</taxon>
        <taxon>rosids</taxon>
        <taxon>fabids</taxon>
        <taxon>Celastrales</taxon>
        <taxon>Celastraceae</taxon>
        <taxon>Tripterygium</taxon>
    </lineage>
</organism>
<dbReference type="SUPFAM" id="SSF81383">
    <property type="entry name" value="F-box domain"/>
    <property type="match status" value="1"/>
</dbReference>
<accession>A0A7J7CQW7</accession>
<keyword evidence="3" id="KW-1185">Reference proteome</keyword>
<feature type="domain" description="F-box" evidence="1">
    <location>
        <begin position="6"/>
        <end position="52"/>
    </location>
</feature>
<dbReference type="Pfam" id="PF08268">
    <property type="entry name" value="FBA_3"/>
    <property type="match status" value="1"/>
</dbReference>
<dbReference type="InterPro" id="IPR013187">
    <property type="entry name" value="F-box-assoc_dom_typ3"/>
</dbReference>
<dbReference type="Pfam" id="PF00646">
    <property type="entry name" value="F-box"/>
    <property type="match status" value="1"/>
</dbReference>
<sequence>MEIISSQVSANLPSELIFEIFVRLPVKSIAKFKCVSKPMYAFLSDLRFIKKHLSITVLKNPNLCLKLDFRLFLVNEGEGWRRARRLVVPFAYSLERMEISGSCNGLLCLSDHIRDEDIYLYNPSTGVYRLLPSPQFDIPTNENSCFTSLGFGYNPSDDDYKVVRCLYHYDKPFIDIDSYQCESHIYSLNTNRWKKIGGIPLHISSRSAVWLENDILVWKATRGIGRTKQVLIVSFGMDREEFLEIPQPDCIYPDNIHYDIGVLNGFFCMFYQARDDYCEIWMMMEFGKRDSWTRTFAIRRPEIVKDYYMYLRPLKMLTTGEILIEVGGQAIVVYSPKDGGFRGVNLHGAPNQFIVIPYVESFISPFTG</sequence>
<proteinExistence type="predicted"/>
<dbReference type="SMART" id="SM00256">
    <property type="entry name" value="FBOX"/>
    <property type="match status" value="1"/>
</dbReference>
<dbReference type="SUPFAM" id="SSF50965">
    <property type="entry name" value="Galactose oxidase, central domain"/>
    <property type="match status" value="1"/>
</dbReference>
<dbReference type="InParanoid" id="A0A7J7CQW7"/>
<dbReference type="PANTHER" id="PTHR31672">
    <property type="entry name" value="BNACNNG10540D PROTEIN"/>
    <property type="match status" value="1"/>
</dbReference>
<evidence type="ECO:0000313" key="3">
    <source>
        <dbReference type="Proteomes" id="UP000593562"/>
    </source>
</evidence>